<name>A0A6L4WU42_9BACT</name>
<gene>
    <name evidence="2" type="ORF">GBG19_05815</name>
</gene>
<dbReference type="InterPro" id="IPR010982">
    <property type="entry name" value="Lambda_DNA-bd_dom_sf"/>
</dbReference>
<proteinExistence type="predicted"/>
<dbReference type="Proteomes" id="UP000472839">
    <property type="component" value="Unassembled WGS sequence"/>
</dbReference>
<reference evidence="2 3" key="1">
    <citation type="submission" date="2019-10" db="EMBL/GenBank/DDBJ databases">
        <title>Poseidonibacter ostreae sp. nov., isolated from the gut of the Ostrea denselamellosa.</title>
        <authorList>
            <person name="Choi A."/>
        </authorList>
    </citation>
    <scope>NUCLEOTIDE SEQUENCE [LARGE SCALE GENOMIC DNA]</scope>
    <source>
        <strain evidence="2 3">SJOD-M-33</strain>
    </source>
</reference>
<evidence type="ECO:0000313" key="2">
    <source>
        <dbReference type="EMBL" id="KAB7889572.1"/>
    </source>
</evidence>
<dbReference type="SUPFAM" id="SSF47413">
    <property type="entry name" value="lambda repressor-like DNA-binding domains"/>
    <property type="match status" value="1"/>
</dbReference>
<accession>A0A6L4WU42</accession>
<organism evidence="2 3">
    <name type="scientific">Poseidonibacter ostreae</name>
    <dbReference type="NCBI Taxonomy" id="2654171"/>
    <lineage>
        <taxon>Bacteria</taxon>
        <taxon>Pseudomonadati</taxon>
        <taxon>Campylobacterota</taxon>
        <taxon>Epsilonproteobacteria</taxon>
        <taxon>Campylobacterales</taxon>
        <taxon>Arcobacteraceae</taxon>
        <taxon>Poseidonibacter</taxon>
    </lineage>
</organism>
<dbReference type="GO" id="GO:0003677">
    <property type="term" value="F:DNA binding"/>
    <property type="evidence" value="ECO:0007669"/>
    <property type="project" value="InterPro"/>
</dbReference>
<dbReference type="AlphaFoldDB" id="A0A6L4WU42"/>
<dbReference type="EMBL" id="WFKK01000012">
    <property type="protein sequence ID" value="KAB7889572.1"/>
    <property type="molecule type" value="Genomic_DNA"/>
</dbReference>
<dbReference type="InterPro" id="IPR001387">
    <property type="entry name" value="Cro/C1-type_HTH"/>
</dbReference>
<protein>
    <submittedName>
        <fullName evidence="2">XRE family transcriptional regulator</fullName>
    </submittedName>
</protein>
<dbReference type="RefSeq" id="WP_152279736.1">
    <property type="nucleotide sequence ID" value="NZ_WFKK01000012.1"/>
</dbReference>
<dbReference type="CDD" id="cd00093">
    <property type="entry name" value="HTH_XRE"/>
    <property type="match status" value="1"/>
</dbReference>
<evidence type="ECO:0000259" key="1">
    <source>
        <dbReference type="PROSITE" id="PS50943"/>
    </source>
</evidence>
<dbReference type="Gene3D" id="1.10.260.40">
    <property type="entry name" value="lambda repressor-like DNA-binding domains"/>
    <property type="match status" value="1"/>
</dbReference>
<dbReference type="PROSITE" id="PS50943">
    <property type="entry name" value="HTH_CROC1"/>
    <property type="match status" value="1"/>
</dbReference>
<feature type="domain" description="HTH cro/C1-type" evidence="1">
    <location>
        <begin position="24"/>
        <end position="81"/>
    </location>
</feature>
<comment type="caution">
    <text evidence="2">The sequence shown here is derived from an EMBL/GenBank/DDBJ whole genome shotgun (WGS) entry which is preliminary data.</text>
</comment>
<evidence type="ECO:0000313" key="3">
    <source>
        <dbReference type="Proteomes" id="UP000472839"/>
    </source>
</evidence>
<sequence>MAKDAEDLNDSYIDNHYIKIGQNVARIRNLNKLSQLALSQKMGFKSTSLIAGAETYYKKQHFNIEHLIKLSYILDCDIKEFFN</sequence>